<reference evidence="1 2" key="1">
    <citation type="submission" date="2018-12" db="EMBL/GenBank/DDBJ databases">
        <authorList>
            <consortium name="Pathogen Informatics"/>
        </authorList>
    </citation>
    <scope>NUCLEOTIDE SEQUENCE [LARGE SCALE GENOMIC DNA]</scope>
    <source>
        <strain evidence="1 2">NCTC12871</strain>
    </source>
</reference>
<organism evidence="1 2">
    <name type="scientific">Actinobacillus delphinicola</name>
    <dbReference type="NCBI Taxonomy" id="51161"/>
    <lineage>
        <taxon>Bacteria</taxon>
        <taxon>Pseudomonadati</taxon>
        <taxon>Pseudomonadota</taxon>
        <taxon>Gammaproteobacteria</taxon>
        <taxon>Pasteurellales</taxon>
        <taxon>Pasteurellaceae</taxon>
        <taxon>Actinobacillus</taxon>
    </lineage>
</organism>
<dbReference type="OrthoDB" id="8435546at2"/>
<sequence length="341" mass="38493">MKFDKTKISQKLQHCLVGLGVLACTLPDVASASSGVTVAQLLQSSSSLSCAEWRVKGICIWLTCTPFGCYTRTSVKVRHFLPESVVSVYDFEEDNPVAEAKMMGGNKFVTKLSTLGTPQGELTGGRFVSHNKRLYNQSHIKNAELIGHPGGMIYTLLGQLGYFCSSQSSPYMPYFLSGLDFLEWRYPTVEAFHPSSLTFFSRELHKGNDNWGNIYPRNGMVTQQHSYKGAALVAQRVADIVTRPFGTSSHLYFPLSKKSQPSNGKWYPKPVQELNNQNHKWQMLYPKLEQSCAIFPDKSSSRIETTDPYQDKLSPNHNYAWALWRPYECCKRRGQTLIFSN</sequence>
<dbReference type="Proteomes" id="UP000279799">
    <property type="component" value="Chromosome"/>
</dbReference>
<dbReference type="InterPro" id="IPR009649">
    <property type="entry name" value="TraU"/>
</dbReference>
<dbReference type="EMBL" id="LR134510">
    <property type="protein sequence ID" value="VEJ09405.1"/>
    <property type="molecule type" value="Genomic_DNA"/>
</dbReference>
<dbReference type="AlphaFoldDB" id="A0A448TU14"/>
<dbReference type="Pfam" id="PF06834">
    <property type="entry name" value="TraU"/>
    <property type="match status" value="1"/>
</dbReference>
<dbReference type="RefSeq" id="WP_126599312.1">
    <property type="nucleotide sequence ID" value="NZ_LR134510.1"/>
</dbReference>
<dbReference type="NCBIfam" id="TIGR03756">
    <property type="entry name" value="conj_TIGR03756"/>
    <property type="match status" value="1"/>
</dbReference>
<keyword evidence="2" id="KW-1185">Reference proteome</keyword>
<gene>
    <name evidence="1" type="ORF">NCTC12871_00858</name>
</gene>
<evidence type="ECO:0000313" key="2">
    <source>
        <dbReference type="Proteomes" id="UP000279799"/>
    </source>
</evidence>
<name>A0A448TU14_9PAST</name>
<dbReference type="PROSITE" id="PS51257">
    <property type="entry name" value="PROKAR_LIPOPROTEIN"/>
    <property type="match status" value="1"/>
</dbReference>
<accession>A0A448TU14</accession>
<evidence type="ECO:0000313" key="1">
    <source>
        <dbReference type="EMBL" id="VEJ09405.1"/>
    </source>
</evidence>
<proteinExistence type="predicted"/>
<dbReference type="KEGG" id="adp:NCTC12871_00858"/>
<dbReference type="InterPro" id="IPR026331">
    <property type="entry name" value="PFL_4710"/>
</dbReference>
<protein>
    <submittedName>
        <fullName evidence="1">Integrating conjugative element protein, PFL_4710 family</fullName>
    </submittedName>
</protein>